<accession>W2SR42</accession>
<name>W2SR42_NECAM</name>
<sequence length="56" mass="6227">MNSWVDKDRKAPYKQGSKVFRRNLGPAGTLLQISDIDAAMATTDFRQVLVYTAPSP</sequence>
<evidence type="ECO:0000313" key="1">
    <source>
        <dbReference type="EMBL" id="ETN71301.1"/>
    </source>
</evidence>
<feature type="non-terminal residue" evidence="1">
    <location>
        <position position="56"/>
    </location>
</feature>
<gene>
    <name evidence="1" type="ORF">NECAME_14267</name>
</gene>
<dbReference type="Proteomes" id="UP000053676">
    <property type="component" value="Unassembled WGS sequence"/>
</dbReference>
<reference evidence="2" key="1">
    <citation type="journal article" date="2014" name="Nat. Genet.">
        <title>Genome of the human hookworm Necator americanus.</title>
        <authorList>
            <person name="Tang Y.T."/>
            <person name="Gao X."/>
            <person name="Rosa B.A."/>
            <person name="Abubucker S."/>
            <person name="Hallsworth-Pepin K."/>
            <person name="Martin J."/>
            <person name="Tyagi R."/>
            <person name="Heizer E."/>
            <person name="Zhang X."/>
            <person name="Bhonagiri-Palsikar V."/>
            <person name="Minx P."/>
            <person name="Warren W.C."/>
            <person name="Wang Q."/>
            <person name="Zhan B."/>
            <person name="Hotez P.J."/>
            <person name="Sternberg P.W."/>
            <person name="Dougall A."/>
            <person name="Gaze S.T."/>
            <person name="Mulvenna J."/>
            <person name="Sotillo J."/>
            <person name="Ranganathan S."/>
            <person name="Rabelo E.M."/>
            <person name="Wilson R.K."/>
            <person name="Felgner P.L."/>
            <person name="Bethony J."/>
            <person name="Hawdon J.M."/>
            <person name="Gasser R.B."/>
            <person name="Loukas A."/>
            <person name="Mitreva M."/>
        </authorList>
    </citation>
    <scope>NUCLEOTIDE SEQUENCE [LARGE SCALE GENOMIC DNA]</scope>
</reference>
<evidence type="ECO:0000313" key="2">
    <source>
        <dbReference type="Proteomes" id="UP000053676"/>
    </source>
</evidence>
<proteinExistence type="predicted"/>
<dbReference type="KEGG" id="nai:NECAME_14267"/>
<dbReference type="OrthoDB" id="6132182at2759"/>
<dbReference type="EMBL" id="KI668825">
    <property type="protein sequence ID" value="ETN71301.1"/>
    <property type="molecule type" value="Genomic_DNA"/>
</dbReference>
<dbReference type="AlphaFoldDB" id="W2SR42"/>
<keyword evidence="2" id="KW-1185">Reference proteome</keyword>
<organism evidence="1 2">
    <name type="scientific">Necator americanus</name>
    <name type="common">Human hookworm</name>
    <dbReference type="NCBI Taxonomy" id="51031"/>
    <lineage>
        <taxon>Eukaryota</taxon>
        <taxon>Metazoa</taxon>
        <taxon>Ecdysozoa</taxon>
        <taxon>Nematoda</taxon>
        <taxon>Chromadorea</taxon>
        <taxon>Rhabditida</taxon>
        <taxon>Rhabditina</taxon>
        <taxon>Rhabditomorpha</taxon>
        <taxon>Strongyloidea</taxon>
        <taxon>Ancylostomatidae</taxon>
        <taxon>Bunostominae</taxon>
        <taxon>Necator</taxon>
    </lineage>
</organism>
<protein>
    <submittedName>
        <fullName evidence="1">Uncharacterized protein</fullName>
    </submittedName>
</protein>